<evidence type="ECO:0000256" key="9">
    <source>
        <dbReference type="SAM" id="MobiDB-lite"/>
    </source>
</evidence>
<protein>
    <submittedName>
        <fullName evidence="12">GP1BB protein</fullName>
    </submittedName>
</protein>
<evidence type="ECO:0000259" key="11">
    <source>
        <dbReference type="SMART" id="SM00082"/>
    </source>
</evidence>
<name>A0A8J9YYH2_BRALA</name>
<proteinExistence type="predicted"/>
<evidence type="ECO:0000313" key="13">
    <source>
        <dbReference type="Proteomes" id="UP000838412"/>
    </source>
</evidence>
<dbReference type="EMBL" id="OV696698">
    <property type="protein sequence ID" value="CAH1244178.1"/>
    <property type="molecule type" value="Genomic_DNA"/>
</dbReference>
<evidence type="ECO:0000256" key="5">
    <source>
        <dbReference type="ARBA" id="ARBA00022889"/>
    </source>
</evidence>
<keyword evidence="8" id="KW-1015">Disulfide bond</keyword>
<feature type="region of interest" description="Disordered" evidence="9">
    <location>
        <begin position="160"/>
        <end position="273"/>
    </location>
</feature>
<gene>
    <name evidence="12" type="primary">GP1BB</name>
    <name evidence="12" type="ORF">BLAG_LOCUS6885</name>
</gene>
<dbReference type="Gene3D" id="3.80.10.10">
    <property type="entry name" value="Ribonuclease Inhibitor"/>
    <property type="match status" value="2"/>
</dbReference>
<evidence type="ECO:0000313" key="12">
    <source>
        <dbReference type="EMBL" id="CAH1244178.1"/>
    </source>
</evidence>
<dbReference type="Proteomes" id="UP000838412">
    <property type="component" value="Chromosome 13"/>
</dbReference>
<dbReference type="SUPFAM" id="SSF52058">
    <property type="entry name" value="L domain-like"/>
    <property type="match status" value="1"/>
</dbReference>
<feature type="signal peptide" evidence="10">
    <location>
        <begin position="1"/>
        <end position="24"/>
    </location>
</feature>
<dbReference type="PANTHER" id="PTHR22650">
    <property type="entry name" value="GLYCOPROTEIN IB BETA"/>
    <property type="match status" value="1"/>
</dbReference>
<evidence type="ECO:0000256" key="8">
    <source>
        <dbReference type="ARBA" id="ARBA00023157"/>
    </source>
</evidence>
<comment type="subcellular location">
    <subcellularLocation>
        <location evidence="1">Membrane</location>
        <topology evidence="1">Single-pass membrane protein</topology>
    </subcellularLocation>
</comment>
<feature type="domain" description="LRRCT" evidence="11">
    <location>
        <begin position="75"/>
        <end position="124"/>
    </location>
</feature>
<sequence length="385" mass="41560">MSNKARRLLVLLLIILKEAGPTAACSSSCSSWCDCTSRGLTSVPQDLPTNITRLDLDNNVITTLDQSDFSRIDNNPWQCDCRMAPFKQRMTGSYPFENQIICAGPGNLTGQYLRDVNPEDLICEETTPVYSTLSTKRILDSTLSLSTVSKYNTIAEINQSESPNKGAGNMPSLDSFGYLVIPPPLPPENQAGPQASSQSESADAAACTGGGRDTWTDEAEYNDVISPSQRPQPASGQIQHLGSFNDGYEVPSLSLGPENRAHPQAREGPQSHKYENSQVIAAAKDAAAGPQFIEYENDEGIEARKEGPQSPKYENSQVIAAAAKDAAAVPQAIVYQNDDEPVDNQSQTAAAPGADSPNHNEPLRNPSSQQQHTYTSLLPNDSQHH</sequence>
<keyword evidence="3" id="KW-0812">Transmembrane</keyword>
<evidence type="ECO:0000256" key="2">
    <source>
        <dbReference type="ARBA" id="ARBA00022614"/>
    </source>
</evidence>
<evidence type="ECO:0000256" key="4">
    <source>
        <dbReference type="ARBA" id="ARBA00022729"/>
    </source>
</evidence>
<feature type="compositionally biased region" description="Low complexity" evidence="9">
    <location>
        <begin position="194"/>
        <end position="206"/>
    </location>
</feature>
<dbReference type="InterPro" id="IPR052313">
    <property type="entry name" value="GPIb-IX-V_Complex"/>
</dbReference>
<evidence type="ECO:0000256" key="10">
    <source>
        <dbReference type="SAM" id="SignalP"/>
    </source>
</evidence>
<evidence type="ECO:0000256" key="3">
    <source>
        <dbReference type="ARBA" id="ARBA00022692"/>
    </source>
</evidence>
<organism evidence="12 13">
    <name type="scientific">Branchiostoma lanceolatum</name>
    <name type="common">Common lancelet</name>
    <name type="synonym">Amphioxus lanceolatum</name>
    <dbReference type="NCBI Taxonomy" id="7740"/>
    <lineage>
        <taxon>Eukaryota</taxon>
        <taxon>Metazoa</taxon>
        <taxon>Chordata</taxon>
        <taxon>Cephalochordata</taxon>
        <taxon>Leptocardii</taxon>
        <taxon>Amphioxiformes</taxon>
        <taxon>Branchiostomatidae</taxon>
        <taxon>Branchiostoma</taxon>
    </lineage>
</organism>
<feature type="compositionally biased region" description="Basic and acidic residues" evidence="9">
    <location>
        <begin position="259"/>
        <end position="273"/>
    </location>
</feature>
<feature type="compositionally biased region" description="Polar residues" evidence="9">
    <location>
        <begin position="225"/>
        <end position="242"/>
    </location>
</feature>
<evidence type="ECO:0000256" key="6">
    <source>
        <dbReference type="ARBA" id="ARBA00022989"/>
    </source>
</evidence>
<keyword evidence="7" id="KW-0472">Membrane</keyword>
<accession>A0A8J9YYH2</accession>
<feature type="compositionally biased region" description="Polar residues" evidence="9">
    <location>
        <begin position="365"/>
        <end position="385"/>
    </location>
</feature>
<feature type="region of interest" description="Disordered" evidence="9">
    <location>
        <begin position="331"/>
        <end position="385"/>
    </location>
</feature>
<keyword evidence="5" id="KW-0130">Cell adhesion</keyword>
<dbReference type="PANTHER" id="PTHR22650:SF4">
    <property type="entry name" value="LEUCINE-RICH REPEAT AND TRANSMEMBRANE DOMAIN-CONTAINING PROTEIN 2-LIKE"/>
    <property type="match status" value="1"/>
</dbReference>
<dbReference type="AlphaFoldDB" id="A0A8J9YYH2"/>
<dbReference type="InterPro" id="IPR032675">
    <property type="entry name" value="LRR_dom_sf"/>
</dbReference>
<dbReference type="InterPro" id="IPR000483">
    <property type="entry name" value="Cys-rich_flank_reg_C"/>
</dbReference>
<keyword evidence="6" id="KW-1133">Transmembrane helix</keyword>
<dbReference type="SMART" id="SM00082">
    <property type="entry name" value="LRRCT"/>
    <property type="match status" value="1"/>
</dbReference>
<keyword evidence="2" id="KW-0433">Leucine-rich repeat</keyword>
<keyword evidence="13" id="KW-1185">Reference proteome</keyword>
<reference evidence="12" key="1">
    <citation type="submission" date="2022-01" db="EMBL/GenBank/DDBJ databases">
        <authorList>
            <person name="Braso-Vives M."/>
        </authorList>
    </citation>
    <scope>NUCLEOTIDE SEQUENCE</scope>
</reference>
<evidence type="ECO:0000256" key="7">
    <source>
        <dbReference type="ARBA" id="ARBA00023136"/>
    </source>
</evidence>
<feature type="chain" id="PRO_5035482446" evidence="10">
    <location>
        <begin position="25"/>
        <end position="385"/>
    </location>
</feature>
<keyword evidence="4 10" id="KW-0732">Signal</keyword>
<dbReference type="OrthoDB" id="2013775at2759"/>
<evidence type="ECO:0000256" key="1">
    <source>
        <dbReference type="ARBA" id="ARBA00004167"/>
    </source>
</evidence>